<protein>
    <submittedName>
        <fullName evidence="2">Uncharacterized protein</fullName>
    </submittedName>
</protein>
<gene>
    <name evidence="2" type="ORF">HHK36_021418</name>
</gene>
<evidence type="ECO:0000256" key="1">
    <source>
        <dbReference type="SAM" id="MobiDB-lite"/>
    </source>
</evidence>
<dbReference type="EMBL" id="JABCRI010000015">
    <property type="protein sequence ID" value="KAF8393177.1"/>
    <property type="molecule type" value="Genomic_DNA"/>
</dbReference>
<proteinExistence type="predicted"/>
<evidence type="ECO:0000313" key="3">
    <source>
        <dbReference type="Proteomes" id="UP000655225"/>
    </source>
</evidence>
<keyword evidence="3" id="KW-1185">Reference proteome</keyword>
<sequence length="178" mass="20520">MKTSPTKMLAAIFDHPQTPLVNNLGMEYQTAASKHVLKRTRSLRRPDERVKRKRKKESSRSSDGLPMRCVIPRIADVSKENSEMWKLAEIKGPSHCRCLRLPDNLSILREVHMSIPLLISYFTENQSLASVVSKRTWKMAAKNVVQRMDSMEEVVSAVQEELHREMGTLKEEMQNMNK</sequence>
<accession>A0A834YRF9</accession>
<comment type="caution">
    <text evidence="2">The sequence shown here is derived from an EMBL/GenBank/DDBJ whole genome shotgun (WGS) entry which is preliminary data.</text>
</comment>
<organism evidence="2 3">
    <name type="scientific">Tetracentron sinense</name>
    <name type="common">Spur-leaf</name>
    <dbReference type="NCBI Taxonomy" id="13715"/>
    <lineage>
        <taxon>Eukaryota</taxon>
        <taxon>Viridiplantae</taxon>
        <taxon>Streptophyta</taxon>
        <taxon>Embryophyta</taxon>
        <taxon>Tracheophyta</taxon>
        <taxon>Spermatophyta</taxon>
        <taxon>Magnoliopsida</taxon>
        <taxon>Trochodendrales</taxon>
        <taxon>Trochodendraceae</taxon>
        <taxon>Tetracentron</taxon>
    </lineage>
</organism>
<feature type="region of interest" description="Disordered" evidence="1">
    <location>
        <begin position="35"/>
        <end position="65"/>
    </location>
</feature>
<dbReference type="AlphaFoldDB" id="A0A834YRF9"/>
<dbReference type="Proteomes" id="UP000655225">
    <property type="component" value="Unassembled WGS sequence"/>
</dbReference>
<reference evidence="2 3" key="1">
    <citation type="submission" date="2020-04" db="EMBL/GenBank/DDBJ databases">
        <title>Plant Genome Project.</title>
        <authorList>
            <person name="Zhang R.-G."/>
        </authorList>
    </citation>
    <scope>NUCLEOTIDE SEQUENCE [LARGE SCALE GENOMIC DNA]</scope>
    <source>
        <strain evidence="2">YNK0</strain>
        <tissue evidence="2">Leaf</tissue>
    </source>
</reference>
<evidence type="ECO:0000313" key="2">
    <source>
        <dbReference type="EMBL" id="KAF8393177.1"/>
    </source>
</evidence>
<name>A0A834YRF9_TETSI</name>